<dbReference type="InterPro" id="IPR003718">
    <property type="entry name" value="OsmC/Ohr_fam"/>
</dbReference>
<dbReference type="Pfam" id="PF02566">
    <property type="entry name" value="OsmC"/>
    <property type="match status" value="1"/>
</dbReference>
<accession>A0A1H4YUY1</accession>
<dbReference type="InterPro" id="IPR036102">
    <property type="entry name" value="OsmC/Ohrsf"/>
</dbReference>
<dbReference type="InterPro" id="IPR015946">
    <property type="entry name" value="KH_dom-like_a/b"/>
</dbReference>
<organism evidence="2 3">
    <name type="scientific">Amycolatopsis tolypomycina</name>
    <dbReference type="NCBI Taxonomy" id="208445"/>
    <lineage>
        <taxon>Bacteria</taxon>
        <taxon>Bacillati</taxon>
        <taxon>Actinomycetota</taxon>
        <taxon>Actinomycetes</taxon>
        <taxon>Pseudonocardiales</taxon>
        <taxon>Pseudonocardiaceae</taxon>
        <taxon>Amycolatopsis</taxon>
    </lineage>
</organism>
<dbReference type="PANTHER" id="PTHR39624:SF2">
    <property type="entry name" value="OSMC-LIKE PROTEIN"/>
    <property type="match status" value="1"/>
</dbReference>
<proteinExistence type="predicted"/>
<dbReference type="Gene3D" id="3.30.300.20">
    <property type="match status" value="1"/>
</dbReference>
<feature type="region of interest" description="Disordered" evidence="1">
    <location>
        <begin position="146"/>
        <end position="165"/>
    </location>
</feature>
<sequence>MDHPEPGTVVVTASGDGTYTQQVTTATHTLLVDEPVAVGGADAGPNPYELLLASLGSCTAITLRMYADRKGIPLTRATIRLRHDRIHAEDCARCETERGLLSRITREIELEGDLDDEQRAKLMLIADKCPVHRTLSSEIAIETRGIGRFQGGPGGEAPGPRRSLG</sequence>
<name>A0A1H4YUY1_9PSEU</name>
<dbReference type="Proteomes" id="UP000199622">
    <property type="component" value="Unassembled WGS sequence"/>
</dbReference>
<dbReference type="AlphaFoldDB" id="A0A1H4YUY1"/>
<feature type="compositionally biased region" description="Gly residues" evidence="1">
    <location>
        <begin position="148"/>
        <end position="157"/>
    </location>
</feature>
<dbReference type="RefSeq" id="WP_091315253.1">
    <property type="nucleotide sequence ID" value="NZ_FNSO01000004.1"/>
</dbReference>
<dbReference type="OrthoDB" id="9789573at2"/>
<reference evidence="3" key="1">
    <citation type="submission" date="2016-10" db="EMBL/GenBank/DDBJ databases">
        <authorList>
            <person name="Varghese N."/>
            <person name="Submissions S."/>
        </authorList>
    </citation>
    <scope>NUCLEOTIDE SEQUENCE [LARGE SCALE GENOMIC DNA]</scope>
    <source>
        <strain evidence="3">DSM 44544</strain>
    </source>
</reference>
<dbReference type="SUPFAM" id="SSF82784">
    <property type="entry name" value="OsmC-like"/>
    <property type="match status" value="1"/>
</dbReference>
<dbReference type="PANTHER" id="PTHR39624">
    <property type="entry name" value="PROTEIN INVOLVED IN RIMO-MEDIATED BETA-METHYLTHIOLATION OF RIBOSOMAL PROTEIN S12 YCAO"/>
    <property type="match status" value="1"/>
</dbReference>
<gene>
    <name evidence="2" type="ORF">SAMN04489727_6890</name>
</gene>
<protein>
    <submittedName>
        <fullName evidence="2">Putative redox protein</fullName>
    </submittedName>
</protein>
<keyword evidence="3" id="KW-1185">Reference proteome</keyword>
<dbReference type="STRING" id="208445.SAMN04489727_6890"/>
<dbReference type="EMBL" id="FNSO01000004">
    <property type="protein sequence ID" value="SED20810.1"/>
    <property type="molecule type" value="Genomic_DNA"/>
</dbReference>
<evidence type="ECO:0000313" key="2">
    <source>
        <dbReference type="EMBL" id="SED20810.1"/>
    </source>
</evidence>
<evidence type="ECO:0000313" key="3">
    <source>
        <dbReference type="Proteomes" id="UP000199622"/>
    </source>
</evidence>
<evidence type="ECO:0000256" key="1">
    <source>
        <dbReference type="SAM" id="MobiDB-lite"/>
    </source>
</evidence>